<name>A0ABT6T8X2_9ACTN</name>
<dbReference type="Pfam" id="PF01548">
    <property type="entry name" value="DEDD_Tnp_IS110"/>
    <property type="match status" value="1"/>
</dbReference>
<reference evidence="4 5" key="1">
    <citation type="submission" date="2023-05" db="EMBL/GenBank/DDBJ databases">
        <title>Draft genome sequence of Streptomyces sp. B-S-A12 isolated from a cave soil in Thailand.</title>
        <authorList>
            <person name="Chamroensaksri N."/>
            <person name="Muangham S."/>
        </authorList>
    </citation>
    <scope>NUCLEOTIDE SEQUENCE [LARGE SCALE GENOMIC DNA]</scope>
    <source>
        <strain evidence="4 5">B-S-A12</strain>
    </source>
</reference>
<dbReference type="InterPro" id="IPR047650">
    <property type="entry name" value="Transpos_IS110"/>
</dbReference>
<dbReference type="InterPro" id="IPR002525">
    <property type="entry name" value="Transp_IS110-like_N"/>
</dbReference>
<gene>
    <name evidence="4" type="ORF">QIT00_38120</name>
</gene>
<dbReference type="PANTHER" id="PTHR33055">
    <property type="entry name" value="TRANSPOSASE FOR INSERTION SEQUENCE ELEMENT IS1111A"/>
    <property type="match status" value="1"/>
</dbReference>
<evidence type="ECO:0000313" key="5">
    <source>
        <dbReference type="Proteomes" id="UP001237105"/>
    </source>
</evidence>
<dbReference type="NCBIfam" id="NF033542">
    <property type="entry name" value="transpos_IS110"/>
    <property type="match status" value="1"/>
</dbReference>
<dbReference type="InterPro" id="IPR003346">
    <property type="entry name" value="Transposase_20"/>
</dbReference>
<feature type="domain" description="Transposase IS110-like N-terminal" evidence="2">
    <location>
        <begin position="17"/>
        <end position="167"/>
    </location>
</feature>
<feature type="domain" description="Transposase IS116/IS110/IS902 C-terminal" evidence="3">
    <location>
        <begin position="236"/>
        <end position="318"/>
    </location>
</feature>
<comment type="caution">
    <text evidence="4">The sequence shown here is derived from an EMBL/GenBank/DDBJ whole genome shotgun (WGS) entry which is preliminary data.</text>
</comment>
<evidence type="ECO:0000313" key="4">
    <source>
        <dbReference type="EMBL" id="MDI3424274.1"/>
    </source>
</evidence>
<evidence type="ECO:0000259" key="3">
    <source>
        <dbReference type="Pfam" id="PF02371"/>
    </source>
</evidence>
<dbReference type="EMBL" id="JASCIS010000085">
    <property type="protein sequence ID" value="MDI3424274.1"/>
    <property type="molecule type" value="Genomic_DNA"/>
</dbReference>
<keyword evidence="5" id="KW-1185">Reference proteome</keyword>
<feature type="coiled-coil region" evidence="1">
    <location>
        <begin position="204"/>
        <end position="231"/>
    </location>
</feature>
<dbReference type="Proteomes" id="UP001237105">
    <property type="component" value="Unassembled WGS sequence"/>
</dbReference>
<evidence type="ECO:0000259" key="2">
    <source>
        <dbReference type="Pfam" id="PF01548"/>
    </source>
</evidence>
<accession>A0ABT6T8X2</accession>
<keyword evidence="1" id="KW-0175">Coiled coil</keyword>
<proteinExistence type="predicted"/>
<dbReference type="RefSeq" id="WP_282540104.1">
    <property type="nucleotide sequence ID" value="NZ_JASCIS010000085.1"/>
</dbReference>
<sequence>MAQPFRLHHDRHREVVLGVDTHKDAHVAAVVSATGKVIGSRSFPTTADGYQQLLDWAHSHGTVDRAGVECTGSYGAALSRFLQSNGLTVIEVNQPDKATRRRRGKTDAIDAESAAHAVLSGRATATAKLADGPAEALRLFKVAKVSAVKARTQAINQLRAVLVTASPDLREALNGLTIPKLVRACIALPKAATGTTTAAAVFTLRLLARRVEELDDEIAALKQQITDVISQHAPELLECYGVGPDTAATLLIATGDNPQRLRSEASFASLCGVSPVEASSGKTQRRRLNRGGDRQANSALYTIVLARLRWENRSRSYVERRIAEGKTRREAIRCLKRYVARELYTIILRAHTMPQGQPLAA</sequence>
<organism evidence="4 5">
    <name type="scientific">Streptomyces luteolus</name>
    <dbReference type="NCBI Taxonomy" id="3043615"/>
    <lineage>
        <taxon>Bacteria</taxon>
        <taxon>Bacillati</taxon>
        <taxon>Actinomycetota</taxon>
        <taxon>Actinomycetes</taxon>
        <taxon>Kitasatosporales</taxon>
        <taxon>Streptomycetaceae</taxon>
        <taxon>Streptomyces</taxon>
    </lineage>
</organism>
<dbReference type="Pfam" id="PF02371">
    <property type="entry name" value="Transposase_20"/>
    <property type="match status" value="1"/>
</dbReference>
<protein>
    <submittedName>
        <fullName evidence="4">IS110 family transposase</fullName>
    </submittedName>
</protein>
<dbReference type="PANTHER" id="PTHR33055:SF16">
    <property type="entry name" value="TRANSPOSASE FOR INSERTION SEQUENCE ELEMENT IS1547"/>
    <property type="match status" value="1"/>
</dbReference>
<evidence type="ECO:0000256" key="1">
    <source>
        <dbReference type="SAM" id="Coils"/>
    </source>
</evidence>